<dbReference type="PRINTS" id="PR01438">
    <property type="entry name" value="UNVRSLSTRESS"/>
</dbReference>
<keyword evidence="2" id="KW-0963">Cytoplasm</keyword>
<proteinExistence type="inferred from homology"/>
<evidence type="ECO:0000256" key="1">
    <source>
        <dbReference type="ARBA" id="ARBA00008791"/>
    </source>
</evidence>
<evidence type="ECO:0000313" key="5">
    <source>
        <dbReference type="Proteomes" id="UP000397656"/>
    </source>
</evidence>
<accession>A0A643FLD6</accession>
<comment type="similarity">
    <text evidence="1 2">Belongs to the universal stress protein A family.</text>
</comment>
<dbReference type="SUPFAM" id="SSF52402">
    <property type="entry name" value="Adenine nucleotide alpha hydrolases-like"/>
    <property type="match status" value="1"/>
</dbReference>
<dbReference type="AlphaFoldDB" id="A0A643FLD6"/>
<organism evidence="4 5">
    <name type="scientific">Cupriavidus basilensis</name>
    <dbReference type="NCBI Taxonomy" id="68895"/>
    <lineage>
        <taxon>Bacteria</taxon>
        <taxon>Pseudomonadati</taxon>
        <taxon>Pseudomonadota</taxon>
        <taxon>Betaproteobacteria</taxon>
        <taxon>Burkholderiales</taxon>
        <taxon>Burkholderiaceae</taxon>
        <taxon>Cupriavidus</taxon>
    </lineage>
</organism>
<dbReference type="PIRSF" id="PIRSF006276">
    <property type="entry name" value="UspA"/>
    <property type="match status" value="1"/>
</dbReference>
<protein>
    <recommendedName>
        <fullName evidence="2">Universal stress protein</fullName>
    </recommendedName>
</protein>
<dbReference type="PANTHER" id="PTHR46268:SF15">
    <property type="entry name" value="UNIVERSAL STRESS PROTEIN HP_0031"/>
    <property type="match status" value="1"/>
</dbReference>
<dbReference type="InterPro" id="IPR014729">
    <property type="entry name" value="Rossmann-like_a/b/a_fold"/>
</dbReference>
<sequence>MTNAAYKKIVVAVDGSATSDLALAEAIRIAGAGGAQVLALYVVDNGQLMFDVAYYDPTPVLQALADSGERALAAAAQRLSAQGVRHETRLVSQQAVGADIASAVNDAAAEWGADLIVIGTHGRRGVRRLVLGSVAESVIRQASVPVLLVRGQAAEG</sequence>
<dbReference type="InterPro" id="IPR006016">
    <property type="entry name" value="UspA"/>
</dbReference>
<evidence type="ECO:0000259" key="3">
    <source>
        <dbReference type="Pfam" id="PF00582"/>
    </source>
</evidence>
<dbReference type="GO" id="GO:0005737">
    <property type="term" value="C:cytoplasm"/>
    <property type="evidence" value="ECO:0007669"/>
    <property type="project" value="UniProtKB-SubCell"/>
</dbReference>
<name>A0A643FLD6_9BURK</name>
<feature type="domain" description="UspA" evidence="3">
    <location>
        <begin position="6"/>
        <end position="150"/>
    </location>
</feature>
<evidence type="ECO:0000256" key="2">
    <source>
        <dbReference type="PIRNR" id="PIRNR006276"/>
    </source>
</evidence>
<dbReference type="CDD" id="cd00293">
    <property type="entry name" value="USP-like"/>
    <property type="match status" value="1"/>
</dbReference>
<dbReference type="InterPro" id="IPR006015">
    <property type="entry name" value="Universal_stress_UspA"/>
</dbReference>
<dbReference type="GeneID" id="98403046"/>
<dbReference type="Pfam" id="PF00582">
    <property type="entry name" value="Usp"/>
    <property type="match status" value="1"/>
</dbReference>
<evidence type="ECO:0000313" key="4">
    <source>
        <dbReference type="EMBL" id="QOT76227.1"/>
    </source>
</evidence>
<dbReference type="PANTHER" id="PTHR46268">
    <property type="entry name" value="STRESS RESPONSE PROTEIN NHAX"/>
    <property type="match status" value="1"/>
</dbReference>
<reference evidence="4 5" key="1">
    <citation type="submission" date="2020-10" db="EMBL/GenBank/DDBJ databases">
        <title>Complete genome sequence of Cupriavidus basilensis CCUG 49340T.</title>
        <authorList>
            <person name="Salva-Serra F."/>
            <person name="Donoso R.A."/>
            <person name="Cho K.H."/>
            <person name="Yoo J.A."/>
            <person name="Lee K."/>
            <person name="Yoon S.-H."/>
            <person name="Perez-Pantoja D."/>
            <person name="Moore E.R.B."/>
        </authorList>
    </citation>
    <scope>NUCLEOTIDE SEQUENCE [LARGE SCALE GENOMIC DNA]</scope>
    <source>
        <strain evidence="5">CCUG 49340</strain>
    </source>
</reference>
<comment type="subcellular location">
    <subcellularLocation>
        <location evidence="2">Cytoplasm</location>
    </subcellularLocation>
</comment>
<dbReference type="Gene3D" id="3.40.50.620">
    <property type="entry name" value="HUPs"/>
    <property type="match status" value="1"/>
</dbReference>
<dbReference type="RefSeq" id="WP_150991144.1">
    <property type="nucleotide sequence ID" value="NZ_CP062803.1"/>
</dbReference>
<dbReference type="EMBL" id="CP062803">
    <property type="protein sequence ID" value="QOT76227.1"/>
    <property type="molecule type" value="Genomic_DNA"/>
</dbReference>
<dbReference type="Proteomes" id="UP000397656">
    <property type="component" value="Chromosome 1"/>
</dbReference>
<gene>
    <name evidence="4" type="ORF">F7R26_019155</name>
</gene>